<evidence type="ECO:0000313" key="1">
    <source>
        <dbReference type="EMBL" id="GAH05801.1"/>
    </source>
</evidence>
<dbReference type="EMBL" id="BART01037156">
    <property type="protein sequence ID" value="GAH05801.1"/>
    <property type="molecule type" value="Genomic_DNA"/>
</dbReference>
<evidence type="ECO:0008006" key="2">
    <source>
        <dbReference type="Google" id="ProtNLM"/>
    </source>
</evidence>
<organism evidence="1">
    <name type="scientific">marine sediment metagenome</name>
    <dbReference type="NCBI Taxonomy" id="412755"/>
    <lineage>
        <taxon>unclassified sequences</taxon>
        <taxon>metagenomes</taxon>
        <taxon>ecological metagenomes</taxon>
    </lineage>
</organism>
<reference evidence="1" key="1">
    <citation type="journal article" date="2014" name="Front. Microbiol.">
        <title>High frequency of phylogenetically diverse reductive dehalogenase-homologous genes in deep subseafloor sedimentary metagenomes.</title>
        <authorList>
            <person name="Kawai M."/>
            <person name="Futagami T."/>
            <person name="Toyoda A."/>
            <person name="Takaki Y."/>
            <person name="Nishi S."/>
            <person name="Hori S."/>
            <person name="Arai W."/>
            <person name="Tsubouchi T."/>
            <person name="Morono Y."/>
            <person name="Uchiyama I."/>
            <person name="Ito T."/>
            <person name="Fujiyama A."/>
            <person name="Inagaki F."/>
            <person name="Takami H."/>
        </authorList>
    </citation>
    <scope>NUCLEOTIDE SEQUENCE</scope>
    <source>
        <strain evidence="1">Expedition CK06-06</strain>
    </source>
</reference>
<feature type="non-terminal residue" evidence="1">
    <location>
        <position position="69"/>
    </location>
</feature>
<proteinExistence type="predicted"/>
<comment type="caution">
    <text evidence="1">The sequence shown here is derived from an EMBL/GenBank/DDBJ whole genome shotgun (WGS) entry which is preliminary data.</text>
</comment>
<accession>X1CC40</accession>
<dbReference type="AlphaFoldDB" id="X1CC40"/>
<protein>
    <recommendedName>
        <fullName evidence="2">DUF1659 domain-containing protein</fullName>
    </recommendedName>
</protein>
<name>X1CC40_9ZZZZ</name>
<gene>
    <name evidence="1" type="ORF">S01H4_62308</name>
</gene>
<sequence length="69" mass="7037">MPTKGVLVFRGDSGAPTTHYSKSQIVDVTAKAALDTLGTALVAYSDANLAKVSQIETTLVTDEAPGATA</sequence>